<reference evidence="1" key="1">
    <citation type="journal article" date="2020" name="Nature">
        <title>Giant virus diversity and host interactions through global metagenomics.</title>
        <authorList>
            <person name="Schulz F."/>
            <person name="Roux S."/>
            <person name="Paez-Espino D."/>
            <person name="Jungbluth S."/>
            <person name="Walsh D.A."/>
            <person name="Denef V.J."/>
            <person name="McMahon K.D."/>
            <person name="Konstantinidis K.T."/>
            <person name="Eloe-Fadrosh E.A."/>
            <person name="Kyrpides N.C."/>
            <person name="Woyke T."/>
        </authorList>
    </citation>
    <scope>NUCLEOTIDE SEQUENCE</scope>
    <source>
        <strain evidence="1">GVMAG-M-3300025626-8</strain>
    </source>
</reference>
<sequence length="56" mass="6160">MVPSNAKLFLMTNPNEVILTFLMSRPVSMAGGPDNKSNMQALCPAFTIFYFAFLTA</sequence>
<dbReference type="EMBL" id="MN740289">
    <property type="protein sequence ID" value="QHT98187.1"/>
    <property type="molecule type" value="Genomic_DNA"/>
</dbReference>
<dbReference type="AlphaFoldDB" id="A0A6C0J2L1"/>
<accession>A0A6C0J2L1</accession>
<evidence type="ECO:0000313" key="1">
    <source>
        <dbReference type="EMBL" id="QHT98187.1"/>
    </source>
</evidence>
<protein>
    <submittedName>
        <fullName evidence="1">Uncharacterized protein</fullName>
    </submittedName>
</protein>
<organism evidence="1">
    <name type="scientific">viral metagenome</name>
    <dbReference type="NCBI Taxonomy" id="1070528"/>
    <lineage>
        <taxon>unclassified sequences</taxon>
        <taxon>metagenomes</taxon>
        <taxon>organismal metagenomes</taxon>
    </lineage>
</organism>
<name>A0A6C0J2L1_9ZZZZ</name>
<proteinExistence type="predicted"/>